<dbReference type="GeneID" id="100368835"/>
<reference evidence="10" key="1">
    <citation type="submission" date="2025-08" db="UniProtKB">
        <authorList>
            <consortium name="RefSeq"/>
        </authorList>
    </citation>
    <scope>IDENTIFICATION</scope>
    <source>
        <tissue evidence="10">Testes</tissue>
    </source>
</reference>
<feature type="compositionally biased region" description="Basic and acidic residues" evidence="6">
    <location>
        <begin position="510"/>
        <end position="520"/>
    </location>
</feature>
<dbReference type="CDD" id="cd16160">
    <property type="entry name" value="spARS_like"/>
    <property type="match status" value="1"/>
</dbReference>
<feature type="signal peptide" evidence="7">
    <location>
        <begin position="1"/>
        <end position="22"/>
    </location>
</feature>
<dbReference type="InterPro" id="IPR000917">
    <property type="entry name" value="Sulfatase_N"/>
</dbReference>
<evidence type="ECO:0000313" key="10">
    <source>
        <dbReference type="RefSeq" id="XP_006817057.1"/>
    </source>
</evidence>
<evidence type="ECO:0000256" key="3">
    <source>
        <dbReference type="ARBA" id="ARBA00022723"/>
    </source>
</evidence>
<dbReference type="InterPro" id="IPR050738">
    <property type="entry name" value="Sulfatase"/>
</dbReference>
<evidence type="ECO:0000256" key="2">
    <source>
        <dbReference type="ARBA" id="ARBA00008779"/>
    </source>
</evidence>
<name>A0ABM0MAL6_SACKO</name>
<organism evidence="9 10">
    <name type="scientific">Saccoglossus kowalevskii</name>
    <name type="common">Acorn worm</name>
    <dbReference type="NCBI Taxonomy" id="10224"/>
    <lineage>
        <taxon>Eukaryota</taxon>
        <taxon>Metazoa</taxon>
        <taxon>Hemichordata</taxon>
        <taxon>Enteropneusta</taxon>
        <taxon>Harrimaniidae</taxon>
        <taxon>Saccoglossus</taxon>
    </lineage>
</organism>
<gene>
    <name evidence="10" type="primary">LOC100368835</name>
</gene>
<dbReference type="Pfam" id="PF00884">
    <property type="entry name" value="Sulfatase"/>
    <property type="match status" value="1"/>
</dbReference>
<sequence length="520" mass="57983">MNESSLLLWLVILGSIPAGGWSLRQPLKKPNIIVFFADDMGYGDLLSYGHPTQEYGAIDQMAAEGIRFTQWYSTSSVCTPSRAALLTGRLPVRSGFYATNGPTHERVFLTSGGGGLPRDEVTLPEALKNVGYSTGMVGKWHLGINAYRHDDGYHLPTHHGFDFVGTVLPFTNHWACDSHKIHLPHANRKLCFLYYNTTITQQPINHDNLTATLVLDAKSFIYDNQENPFFLYFSFAHMHANLFTARRFKGSSKRGRYGDDMNEMSWAVGEILDTIRSTGLSHNTLAFFISDNGPHVEICEEGGSPGMLKGGKATSWEGGIRVPAIAWWPGVIAGGQVSSQVVSTIDVFASAVDFAGGTLPHDRIIDSLSLKSLLLHKAQSPHQVLFFYCSDRLMALRYNSYKIHFHSHSFPSEEFIRYYACPDGGLPVTQFYYCYDCYGNCITSHNPPLIYNVEKDPGEKHPLSPWQHKEMIESVMAVVAEHKRGAGVRGGAGGEKEEEEEEEEEEEGEQSEKEEKDVLE</sequence>
<dbReference type="SUPFAM" id="SSF53649">
    <property type="entry name" value="Alkaline phosphatase-like"/>
    <property type="match status" value="1"/>
</dbReference>
<keyword evidence="4" id="KW-0378">Hydrolase</keyword>
<evidence type="ECO:0000259" key="8">
    <source>
        <dbReference type="Pfam" id="PF00884"/>
    </source>
</evidence>
<dbReference type="Pfam" id="PF14707">
    <property type="entry name" value="Sulfatase_C"/>
    <property type="match status" value="1"/>
</dbReference>
<dbReference type="PROSITE" id="PS00149">
    <property type="entry name" value="SULFATASE_2"/>
    <property type="match status" value="1"/>
</dbReference>
<evidence type="ECO:0000256" key="1">
    <source>
        <dbReference type="ARBA" id="ARBA00001913"/>
    </source>
</evidence>
<dbReference type="InterPro" id="IPR024607">
    <property type="entry name" value="Sulfatase_CS"/>
</dbReference>
<keyword evidence="7" id="KW-0732">Signal</keyword>
<dbReference type="PROSITE" id="PS00523">
    <property type="entry name" value="SULFATASE_1"/>
    <property type="match status" value="1"/>
</dbReference>
<dbReference type="InterPro" id="IPR017850">
    <property type="entry name" value="Alkaline_phosphatase_core_sf"/>
</dbReference>
<comment type="similarity">
    <text evidence="2">Belongs to the sulfatase family.</text>
</comment>
<evidence type="ECO:0000313" key="9">
    <source>
        <dbReference type="Proteomes" id="UP000694865"/>
    </source>
</evidence>
<feature type="region of interest" description="Disordered" evidence="6">
    <location>
        <begin position="485"/>
        <end position="520"/>
    </location>
</feature>
<dbReference type="PANTHER" id="PTHR42693">
    <property type="entry name" value="ARYLSULFATASE FAMILY MEMBER"/>
    <property type="match status" value="1"/>
</dbReference>
<keyword evidence="5" id="KW-0106">Calcium</keyword>
<keyword evidence="3" id="KW-0479">Metal-binding</keyword>
<accession>A0ABM0MAL6</accession>
<dbReference type="Gene3D" id="3.30.1120.10">
    <property type="match status" value="1"/>
</dbReference>
<keyword evidence="9" id="KW-1185">Reference proteome</keyword>
<protein>
    <submittedName>
        <fullName evidence="10">Arylsulfatase-like</fullName>
    </submittedName>
</protein>
<feature type="domain" description="Sulfatase N-terminal" evidence="8">
    <location>
        <begin position="30"/>
        <end position="356"/>
    </location>
</feature>
<comment type="cofactor">
    <cofactor evidence="1">
        <name>Ca(2+)</name>
        <dbReference type="ChEBI" id="CHEBI:29108"/>
    </cofactor>
</comment>
<dbReference type="Proteomes" id="UP000694865">
    <property type="component" value="Unplaced"/>
</dbReference>
<feature type="compositionally biased region" description="Acidic residues" evidence="6">
    <location>
        <begin position="496"/>
        <end position="509"/>
    </location>
</feature>
<dbReference type="Gene3D" id="3.40.720.10">
    <property type="entry name" value="Alkaline Phosphatase, subunit A"/>
    <property type="match status" value="1"/>
</dbReference>
<evidence type="ECO:0000256" key="6">
    <source>
        <dbReference type="SAM" id="MobiDB-lite"/>
    </source>
</evidence>
<dbReference type="RefSeq" id="XP_006817057.1">
    <property type="nucleotide sequence ID" value="XM_006816994.1"/>
</dbReference>
<feature type="chain" id="PRO_5045193771" evidence="7">
    <location>
        <begin position="23"/>
        <end position="520"/>
    </location>
</feature>
<evidence type="ECO:0000256" key="7">
    <source>
        <dbReference type="SAM" id="SignalP"/>
    </source>
</evidence>
<proteinExistence type="inferred from homology"/>
<dbReference type="PANTHER" id="PTHR42693:SF15">
    <property type="entry name" value="ARYLSULFATASE"/>
    <property type="match status" value="1"/>
</dbReference>
<evidence type="ECO:0000256" key="5">
    <source>
        <dbReference type="ARBA" id="ARBA00022837"/>
    </source>
</evidence>
<evidence type="ECO:0000256" key="4">
    <source>
        <dbReference type="ARBA" id="ARBA00022801"/>
    </source>
</evidence>